<dbReference type="EMBL" id="CP091521">
    <property type="protein sequence ID" value="UOP04517.1"/>
    <property type="molecule type" value="Genomic_DNA"/>
</dbReference>
<dbReference type="PANTHER" id="PTHR46558">
    <property type="entry name" value="TRACRIPTIONAL REGULATORY PROTEIN-RELATED-RELATED"/>
    <property type="match status" value="1"/>
</dbReference>
<dbReference type="Gene3D" id="1.10.260.40">
    <property type="entry name" value="lambda repressor-like DNA-binding domains"/>
    <property type="match status" value="1"/>
</dbReference>
<dbReference type="InterPro" id="IPR010982">
    <property type="entry name" value="Lambda_DNA-bd_dom_sf"/>
</dbReference>
<accession>A0A8T9MSC9</accession>
<dbReference type="AlphaFoldDB" id="A0A8T9MSC9"/>
<gene>
    <name evidence="3" type="ORF">LVJ77_09580</name>
</gene>
<keyword evidence="1" id="KW-0238">DNA-binding</keyword>
<dbReference type="Pfam" id="PF01381">
    <property type="entry name" value="HTH_3"/>
    <property type="match status" value="1"/>
</dbReference>
<evidence type="ECO:0000256" key="1">
    <source>
        <dbReference type="ARBA" id="ARBA00023125"/>
    </source>
</evidence>
<dbReference type="KEGG" id="ckh:LVJ77_09580"/>
<dbReference type="SMART" id="SM00530">
    <property type="entry name" value="HTH_XRE"/>
    <property type="match status" value="1"/>
</dbReference>
<dbReference type="Proteomes" id="UP000831534">
    <property type="component" value="Chromosome"/>
</dbReference>
<keyword evidence="4" id="KW-1185">Reference proteome</keyword>
<reference evidence="3" key="2">
    <citation type="submission" date="2024-09" db="EMBL/GenBank/DDBJ databases">
        <authorList>
            <person name="Veyrier F.J."/>
        </authorList>
    </citation>
    <scope>NUCLEOTIDE SEQUENCE</scope>
    <source>
        <strain evidence="3">17694</strain>
    </source>
</reference>
<evidence type="ECO:0000313" key="4">
    <source>
        <dbReference type="Proteomes" id="UP000831534"/>
    </source>
</evidence>
<feature type="domain" description="HTH cro/C1-type" evidence="2">
    <location>
        <begin position="7"/>
        <end position="61"/>
    </location>
</feature>
<protein>
    <submittedName>
        <fullName evidence="3">Helix-turn-helix domain-containing protein</fullName>
    </submittedName>
</protein>
<name>A0A8T9MSC9_9NEIS</name>
<dbReference type="CDD" id="cd00093">
    <property type="entry name" value="HTH_XRE"/>
    <property type="match status" value="1"/>
</dbReference>
<evidence type="ECO:0000259" key="2">
    <source>
        <dbReference type="PROSITE" id="PS50943"/>
    </source>
</evidence>
<reference evidence="3" key="1">
    <citation type="journal article" date="2022" name="Res Sq">
        <title>Evolution of multicellular longitudinally dividing oral cavity symbionts (Neisseriaceae).</title>
        <authorList>
            <person name="Nyongesa S."/>
            <person name="Weber P."/>
            <person name="Bernet E."/>
            <person name="Pullido F."/>
            <person name="Nieckarz M."/>
            <person name="Delaby M."/>
            <person name="Nieves C."/>
            <person name="Viehboeck T."/>
            <person name="Krause N."/>
            <person name="Rivera-Millot A."/>
            <person name="Nakamura A."/>
            <person name="Vischer N."/>
            <person name="VanNieuwenhze M."/>
            <person name="Brun Y."/>
            <person name="Cava F."/>
            <person name="Bulgheresi S."/>
            <person name="Veyrier F."/>
        </authorList>
    </citation>
    <scope>NUCLEOTIDE SEQUENCE</scope>
    <source>
        <strain evidence="3">17694</strain>
    </source>
</reference>
<dbReference type="PROSITE" id="PS50943">
    <property type="entry name" value="HTH_CROC1"/>
    <property type="match status" value="1"/>
</dbReference>
<dbReference type="SUPFAM" id="SSF47413">
    <property type="entry name" value="lambda repressor-like DNA-binding domains"/>
    <property type="match status" value="1"/>
</dbReference>
<organism evidence="3 4">
    <name type="scientific">Conchiformibius kuhniae</name>
    <dbReference type="NCBI Taxonomy" id="211502"/>
    <lineage>
        <taxon>Bacteria</taxon>
        <taxon>Pseudomonadati</taxon>
        <taxon>Pseudomonadota</taxon>
        <taxon>Betaproteobacteria</taxon>
        <taxon>Neisseriales</taxon>
        <taxon>Neisseriaceae</taxon>
        <taxon>Conchiformibius</taxon>
    </lineage>
</organism>
<dbReference type="RefSeq" id="WP_027009494.1">
    <property type="nucleotide sequence ID" value="NZ_CP091521.1"/>
</dbReference>
<sequence length="129" mass="14981">MVVNDKIRHLRELKHWSQEEMAEKLEISTNSYARLERGEGKLDLEKLEKIAAVFDITVSKLIETDDKILLVQQIIGDNSSYSNNIGECEWETEKLKLMLQHKDELMLQKDNEISALKEVISLLKQQANK</sequence>
<dbReference type="PANTHER" id="PTHR46558:SF4">
    <property type="entry name" value="DNA-BIDING PHAGE PROTEIN"/>
    <property type="match status" value="1"/>
</dbReference>
<proteinExistence type="predicted"/>
<dbReference type="GO" id="GO:0003677">
    <property type="term" value="F:DNA binding"/>
    <property type="evidence" value="ECO:0007669"/>
    <property type="project" value="UniProtKB-KW"/>
</dbReference>
<evidence type="ECO:0000313" key="3">
    <source>
        <dbReference type="EMBL" id="UOP04517.1"/>
    </source>
</evidence>
<dbReference type="InterPro" id="IPR001387">
    <property type="entry name" value="Cro/C1-type_HTH"/>
</dbReference>